<protein>
    <recommendedName>
        <fullName evidence="4">DUF4129 domain-containing protein</fullName>
    </recommendedName>
</protein>
<evidence type="ECO:0000313" key="2">
    <source>
        <dbReference type="EMBL" id="MFD2758537.1"/>
    </source>
</evidence>
<keyword evidence="1" id="KW-1133">Transmembrane helix</keyword>
<gene>
    <name evidence="2" type="ORF">ACFSW7_09115</name>
</gene>
<accession>A0ABW5UXU2</accession>
<reference evidence="3" key="1">
    <citation type="journal article" date="2019" name="Int. J. Syst. Evol. Microbiol.">
        <title>The Global Catalogue of Microorganisms (GCM) 10K type strain sequencing project: providing services to taxonomists for standard genome sequencing and annotation.</title>
        <authorList>
            <consortium name="The Broad Institute Genomics Platform"/>
            <consortium name="The Broad Institute Genome Sequencing Center for Infectious Disease"/>
            <person name="Wu L."/>
            <person name="Ma J."/>
        </authorList>
    </citation>
    <scope>NUCLEOTIDE SEQUENCE [LARGE SCALE GENOMIC DNA]</scope>
    <source>
        <strain evidence="3">TISTR 1514</strain>
    </source>
</reference>
<dbReference type="RefSeq" id="WP_154651502.1">
    <property type="nucleotide sequence ID" value="NZ_JBHUNE010000006.1"/>
</dbReference>
<keyword evidence="1" id="KW-0472">Membrane</keyword>
<proteinExistence type="predicted"/>
<evidence type="ECO:0000313" key="3">
    <source>
        <dbReference type="Proteomes" id="UP001597492"/>
    </source>
</evidence>
<evidence type="ECO:0000256" key="1">
    <source>
        <dbReference type="SAM" id="Phobius"/>
    </source>
</evidence>
<comment type="caution">
    <text evidence="2">The sequence shown here is derived from an EMBL/GenBank/DDBJ whole genome shotgun (WGS) entry which is preliminary data.</text>
</comment>
<keyword evidence="1" id="KW-0812">Transmembrane</keyword>
<evidence type="ECO:0008006" key="4">
    <source>
        <dbReference type="Google" id="ProtNLM"/>
    </source>
</evidence>
<name>A0ABW5UXU2_9MICO</name>
<organism evidence="2 3">
    <name type="scientific">Gulosibacter faecalis</name>
    <dbReference type="NCBI Taxonomy" id="272240"/>
    <lineage>
        <taxon>Bacteria</taxon>
        <taxon>Bacillati</taxon>
        <taxon>Actinomycetota</taxon>
        <taxon>Actinomycetes</taxon>
        <taxon>Micrococcales</taxon>
        <taxon>Microbacteriaceae</taxon>
        <taxon>Gulosibacter</taxon>
    </lineage>
</organism>
<dbReference type="Proteomes" id="UP001597492">
    <property type="component" value="Unassembled WGS sequence"/>
</dbReference>
<keyword evidence="3" id="KW-1185">Reference proteome</keyword>
<feature type="transmembrane region" description="Helical" evidence="1">
    <location>
        <begin position="25"/>
        <end position="47"/>
    </location>
</feature>
<sequence length="164" mass="18107">MSSFAAQDAPTLPGEVMPLVGYSPFWLLVGIALIVLVLVYYVLAWAFTRERGERVEATPEHEVDLADERRTAFARLDEIEQAVAAGRLDDRTAYEHISVTVREFVAEATGVPADHMTLTELATTELYGTTRTVAQLYPGIFARDAQRNVAAATHDARQVISGWN</sequence>
<dbReference type="EMBL" id="JBHUNE010000006">
    <property type="protein sequence ID" value="MFD2758537.1"/>
    <property type="molecule type" value="Genomic_DNA"/>
</dbReference>